<feature type="region of interest" description="Disordered" evidence="1">
    <location>
        <begin position="538"/>
        <end position="704"/>
    </location>
</feature>
<dbReference type="InParanoid" id="B8CDP2"/>
<dbReference type="OMA" id="RANSENH"/>
<evidence type="ECO:0000256" key="1">
    <source>
        <dbReference type="SAM" id="MobiDB-lite"/>
    </source>
</evidence>
<feature type="compositionally biased region" description="Low complexity" evidence="1">
    <location>
        <begin position="1373"/>
        <end position="1384"/>
    </location>
</feature>
<dbReference type="GeneID" id="7443974"/>
<gene>
    <name evidence="2" type="ORF">THAPSDRAFT_25067</name>
</gene>
<feature type="compositionally biased region" description="Basic and acidic residues" evidence="1">
    <location>
        <begin position="778"/>
        <end position="793"/>
    </location>
</feature>
<organism evidence="2 3">
    <name type="scientific">Thalassiosira pseudonana</name>
    <name type="common">Marine diatom</name>
    <name type="synonym">Cyclotella nana</name>
    <dbReference type="NCBI Taxonomy" id="35128"/>
    <lineage>
        <taxon>Eukaryota</taxon>
        <taxon>Sar</taxon>
        <taxon>Stramenopiles</taxon>
        <taxon>Ochrophyta</taxon>
        <taxon>Bacillariophyta</taxon>
        <taxon>Coscinodiscophyceae</taxon>
        <taxon>Thalassiosirophycidae</taxon>
        <taxon>Thalassiosirales</taxon>
        <taxon>Thalassiosiraceae</taxon>
        <taxon>Thalassiosira</taxon>
    </lineage>
</organism>
<feature type="compositionally biased region" description="Basic residues" evidence="1">
    <location>
        <begin position="1401"/>
        <end position="1415"/>
    </location>
</feature>
<keyword evidence="3" id="KW-1185">Reference proteome</keyword>
<feature type="compositionally biased region" description="Polar residues" evidence="1">
    <location>
        <begin position="887"/>
        <end position="900"/>
    </location>
</feature>
<accession>B8CDP2</accession>
<feature type="region of interest" description="Disordered" evidence="1">
    <location>
        <begin position="724"/>
        <end position="823"/>
    </location>
</feature>
<feature type="compositionally biased region" description="Polar residues" evidence="1">
    <location>
        <begin position="806"/>
        <end position="823"/>
    </location>
</feature>
<feature type="region of interest" description="Disordered" evidence="1">
    <location>
        <begin position="322"/>
        <end position="508"/>
    </location>
</feature>
<feature type="region of interest" description="Disordered" evidence="1">
    <location>
        <begin position="250"/>
        <end position="299"/>
    </location>
</feature>
<feature type="compositionally biased region" description="Acidic residues" evidence="1">
    <location>
        <begin position="1432"/>
        <end position="1443"/>
    </location>
</feature>
<feature type="compositionally biased region" description="Basic and acidic residues" evidence="1">
    <location>
        <begin position="90"/>
        <end position="108"/>
    </location>
</feature>
<name>B8CDP2_THAPS</name>
<feature type="region of interest" description="Disordered" evidence="1">
    <location>
        <begin position="1"/>
        <end position="108"/>
    </location>
</feature>
<dbReference type="KEGG" id="tps:THAPSDRAFT_25067"/>
<dbReference type="HOGENOM" id="CLU_250994_0_0_1"/>
<feature type="compositionally biased region" description="Polar residues" evidence="1">
    <location>
        <begin position="915"/>
        <end position="933"/>
    </location>
</feature>
<feature type="compositionally biased region" description="Low complexity" evidence="1">
    <location>
        <begin position="369"/>
        <end position="385"/>
    </location>
</feature>
<feature type="compositionally biased region" description="Basic residues" evidence="1">
    <location>
        <begin position="1095"/>
        <end position="1107"/>
    </location>
</feature>
<feature type="compositionally biased region" description="Basic and acidic residues" evidence="1">
    <location>
        <begin position="583"/>
        <end position="593"/>
    </location>
</feature>
<feature type="compositionally biased region" description="Low complexity" evidence="1">
    <location>
        <begin position="567"/>
        <end position="582"/>
    </location>
</feature>
<dbReference type="PaxDb" id="35128-Thaps25067"/>
<feature type="region of interest" description="Disordered" evidence="1">
    <location>
        <begin position="1061"/>
        <end position="1194"/>
    </location>
</feature>
<feature type="region of interest" description="Disordered" evidence="1">
    <location>
        <begin position="875"/>
        <end position="936"/>
    </location>
</feature>
<reference evidence="2 3" key="2">
    <citation type="journal article" date="2008" name="Nature">
        <title>The Phaeodactylum genome reveals the evolutionary history of diatom genomes.</title>
        <authorList>
            <person name="Bowler C."/>
            <person name="Allen A.E."/>
            <person name="Badger J.H."/>
            <person name="Grimwood J."/>
            <person name="Jabbari K."/>
            <person name="Kuo A."/>
            <person name="Maheswari U."/>
            <person name="Martens C."/>
            <person name="Maumus F."/>
            <person name="Otillar R.P."/>
            <person name="Rayko E."/>
            <person name="Salamov A."/>
            <person name="Vandepoele K."/>
            <person name="Beszteri B."/>
            <person name="Gruber A."/>
            <person name="Heijde M."/>
            <person name="Katinka M."/>
            <person name="Mock T."/>
            <person name="Valentin K."/>
            <person name="Verret F."/>
            <person name="Berges J.A."/>
            <person name="Brownlee C."/>
            <person name="Cadoret J.P."/>
            <person name="Chiovitti A."/>
            <person name="Choi C.J."/>
            <person name="Coesel S."/>
            <person name="De Martino A."/>
            <person name="Detter J.C."/>
            <person name="Durkin C."/>
            <person name="Falciatore A."/>
            <person name="Fournet J."/>
            <person name="Haruta M."/>
            <person name="Huysman M.J."/>
            <person name="Jenkins B.D."/>
            <person name="Jiroutova K."/>
            <person name="Jorgensen R.E."/>
            <person name="Joubert Y."/>
            <person name="Kaplan A."/>
            <person name="Kroger N."/>
            <person name="Kroth P.G."/>
            <person name="La Roche J."/>
            <person name="Lindquist E."/>
            <person name="Lommer M."/>
            <person name="Martin-Jezequel V."/>
            <person name="Lopez P.J."/>
            <person name="Lucas S."/>
            <person name="Mangogna M."/>
            <person name="McGinnis K."/>
            <person name="Medlin L.K."/>
            <person name="Montsant A."/>
            <person name="Oudot-Le Secq M.P."/>
            <person name="Napoli C."/>
            <person name="Obornik M."/>
            <person name="Parker M.S."/>
            <person name="Petit J.L."/>
            <person name="Porcel B.M."/>
            <person name="Poulsen N."/>
            <person name="Robison M."/>
            <person name="Rychlewski L."/>
            <person name="Rynearson T.A."/>
            <person name="Schmutz J."/>
            <person name="Shapiro H."/>
            <person name="Siaut M."/>
            <person name="Stanley M."/>
            <person name="Sussman M.R."/>
            <person name="Taylor A.R."/>
            <person name="Vardi A."/>
            <person name="von Dassow P."/>
            <person name="Vyverman W."/>
            <person name="Willis A."/>
            <person name="Wyrwicz L.S."/>
            <person name="Rokhsar D.S."/>
            <person name="Weissenbach J."/>
            <person name="Armbrust E.V."/>
            <person name="Green B.R."/>
            <person name="Van de Peer Y."/>
            <person name="Grigoriev I.V."/>
        </authorList>
    </citation>
    <scope>NUCLEOTIDE SEQUENCE [LARGE SCALE GENOMIC DNA]</scope>
    <source>
        <strain evidence="2 3">CCMP1335</strain>
    </source>
</reference>
<sequence length="1457" mass="160872">MPYDENYDSTNRKGMDPSPTASVSSKESNTFSHHQHQRSSSHHINGVKSSKNSSKKNTTDKMNSSSNSLNNSASNNNNMNINAPSNKHPSPSERDDSLSTKEEDITKDDLQAMKDMIGDIKRDPSLLYRLSSLPGGGGDFATSNTATMGETTTYLHSNALHATDNSNSNNPINYNGANVGMITPSSANANSFNNSSISITNNNSQRASFNIDDDHTEVSSLGMMSSEDYSRRDYYKQLQAQQMVLAQQQFGRGDGGGGGGQQPPMQQSSYGNNYNKTGSAAPQAGEPSFQQESQAASTAIAIRRTSHDAEIALRMQSLRAKRGLTSPPTQHHHKQQNHQRPQQYHHHRQQQQQRLPVPLKSSVPNANGPAPTSSVSASAPNSQQQRLERKPSKDAGNATLERKSSKDAGNTTIERKSSEDAGSTTLERKTSSSGKEMPPPPPSLDRKSGSGNQQEKKSRKSSSSNRRSSSGASDDDSQNSVALVLYQGEDADGTDVSAGDGKMNALTPVNTRGAQDYYSMPYSAMEALAIVPDEGRRANSENHYHSGISKYGDDENNEGDVQHSRHGSSSRSLLQEYSSSSSSRRDVSSERSVRRGTSSNSRRVVSTDRSLRRENSSSSRRPASERRDSADSSRSNSKTMERKDSGGSERRRSQSARPSPEKRETRSSKYESTRSSSRSNHPSSSASYAQYSTRKSSHAVATKSEFEENLQMLAAPLDRDSLIESLRAEQQQSGSLSIQHDHQPQEERYSKKKSKKDRKESSSSSRDLVEKTSTSKKGRSDGRSKNKKNMSDDRAEEEEKVDRVSSLPSHSFESTGDFSEDFYQSTTDITGSMEGSEGGLSQLHKLARRRSFEGSQDAGSQSGRSVISRLTQLQRRVKNKTPKKNSGDSCSQSVRSNSHSLVDVHSIASFDPYDPNNSSPKRSNESDNGSVSQKVGRGRLISRLSHMGGMASPSHTRRRTTTVELDGHNLSLAASDWDKTTTRSAGNFETPFMTNEENDAMAMSRELTFATGEVARLCDEKGRCILHPHIRLQKPKIFGGWKIIFKHCPDCAVEHMKRTQKELTMQQLKKKREKKRKEKKDHVFIDTIGEVKLTPTKKHPKQKVKRHPANEELEIETKIPTGHQERKQSTQPTPAKNDPPKETTEQPVVENEQFEPDKKHDEQQQQLQVAPESTKPRRKKVNGLPWSDYNGQSGRYTGEVNEQYLPHGHGEMVYDRGVVSTGFWYQGVLDTEGPATQTQEAYIPDRLPNYSVGDKGVDEDMIVESKKLTAIAVSQVRVSDAAFVRRSDGSWTYAIVKERTDGDDASIKFKVNGRGSTKSFPQSQWGTYIRRVKRRSDAPAKRATASLDLFLQNNRANIGSSNSVAGNMMPNPSSDVSVSSAHSAPGVNRSNAMDNLTTGKMKVRARSRSRSRNRKNVTTLPLLFSSSMSVSEETEGNDNDDWETASGSGYRLRGIDP</sequence>
<feature type="compositionally biased region" description="Basic and acidic residues" evidence="1">
    <location>
        <begin position="639"/>
        <end position="652"/>
    </location>
</feature>
<feature type="region of interest" description="Disordered" evidence="1">
    <location>
        <begin position="1361"/>
        <end position="1457"/>
    </location>
</feature>
<dbReference type="eggNOG" id="ENOG502QX8W">
    <property type="taxonomic scope" value="Eukaryota"/>
</dbReference>
<feature type="compositionally biased region" description="Basic and acidic residues" evidence="1">
    <location>
        <begin position="659"/>
        <end position="672"/>
    </location>
</feature>
<feature type="compositionally biased region" description="Polar residues" evidence="1">
    <location>
        <begin position="19"/>
        <end position="31"/>
    </location>
</feature>
<feature type="compositionally biased region" description="Basic and acidic residues" evidence="1">
    <location>
        <begin position="739"/>
        <end position="749"/>
    </location>
</feature>
<feature type="compositionally biased region" description="Polar residues" evidence="1">
    <location>
        <begin position="268"/>
        <end position="280"/>
    </location>
</feature>
<protein>
    <submittedName>
        <fullName evidence="2">Uncharacterized protein</fullName>
    </submittedName>
</protein>
<feature type="compositionally biased region" description="Low complexity" evidence="1">
    <location>
        <begin position="673"/>
        <end position="687"/>
    </location>
</feature>
<feature type="compositionally biased region" description="Basic residues" evidence="1">
    <location>
        <begin position="330"/>
        <end position="349"/>
    </location>
</feature>
<feature type="compositionally biased region" description="Basic and acidic residues" evidence="1">
    <location>
        <begin position="622"/>
        <end position="631"/>
    </location>
</feature>
<feature type="compositionally biased region" description="Polar residues" evidence="1">
    <location>
        <begin position="1416"/>
        <end position="1431"/>
    </location>
</feature>
<dbReference type="EMBL" id="CM000650">
    <property type="protein sequence ID" value="EED88495.1"/>
    <property type="molecule type" value="Genomic_DNA"/>
</dbReference>
<feature type="compositionally biased region" description="Low complexity" evidence="1">
    <location>
        <begin position="461"/>
        <end position="472"/>
    </location>
</feature>
<feature type="compositionally biased region" description="Basic residues" evidence="1">
    <location>
        <begin position="1068"/>
        <end position="1079"/>
    </location>
</feature>
<feature type="compositionally biased region" description="Basic and acidic residues" evidence="1">
    <location>
        <begin position="605"/>
        <end position="615"/>
    </location>
</feature>
<feature type="compositionally biased region" description="Gly residues" evidence="1">
    <location>
        <begin position="252"/>
        <end position="261"/>
    </location>
</feature>
<feature type="compositionally biased region" description="Low complexity" evidence="1">
    <location>
        <begin position="48"/>
        <end position="86"/>
    </location>
</feature>
<dbReference type="Proteomes" id="UP000001449">
    <property type="component" value="Chromosome 15"/>
</dbReference>
<feature type="compositionally biased region" description="Polar residues" evidence="1">
    <location>
        <begin position="1388"/>
        <end position="1398"/>
    </location>
</feature>
<proteinExistence type="predicted"/>
<feature type="compositionally biased region" description="Polar residues" evidence="1">
    <location>
        <begin position="288"/>
        <end position="297"/>
    </location>
</feature>
<reference evidence="2 3" key="1">
    <citation type="journal article" date="2004" name="Science">
        <title>The genome of the diatom Thalassiosira pseudonana: ecology, evolution, and metabolism.</title>
        <authorList>
            <person name="Armbrust E.V."/>
            <person name="Berges J.A."/>
            <person name="Bowler C."/>
            <person name="Green B.R."/>
            <person name="Martinez D."/>
            <person name="Putnam N.H."/>
            <person name="Zhou S."/>
            <person name="Allen A.E."/>
            <person name="Apt K.E."/>
            <person name="Bechner M."/>
            <person name="Brzezinski M.A."/>
            <person name="Chaal B.K."/>
            <person name="Chiovitti A."/>
            <person name="Davis A.K."/>
            <person name="Demarest M.S."/>
            <person name="Detter J.C."/>
            <person name="Glavina T."/>
            <person name="Goodstein D."/>
            <person name="Hadi M.Z."/>
            <person name="Hellsten U."/>
            <person name="Hildebrand M."/>
            <person name="Jenkins B.D."/>
            <person name="Jurka J."/>
            <person name="Kapitonov V.V."/>
            <person name="Kroger N."/>
            <person name="Lau W.W."/>
            <person name="Lane T.W."/>
            <person name="Larimer F.W."/>
            <person name="Lippmeier J.C."/>
            <person name="Lucas S."/>
            <person name="Medina M."/>
            <person name="Montsant A."/>
            <person name="Obornik M."/>
            <person name="Parker M.S."/>
            <person name="Palenik B."/>
            <person name="Pazour G.J."/>
            <person name="Richardson P.M."/>
            <person name="Rynearson T.A."/>
            <person name="Saito M.A."/>
            <person name="Schwartz D.C."/>
            <person name="Thamatrakoln K."/>
            <person name="Valentin K."/>
            <person name="Vardi A."/>
            <person name="Wilkerson F.P."/>
            <person name="Rokhsar D.S."/>
        </authorList>
    </citation>
    <scope>NUCLEOTIDE SEQUENCE [LARGE SCALE GENOMIC DNA]</scope>
    <source>
        <strain evidence="2 3">CCMP1335</strain>
    </source>
</reference>
<evidence type="ECO:0000313" key="2">
    <source>
        <dbReference type="EMBL" id="EED88495.1"/>
    </source>
</evidence>
<evidence type="ECO:0000313" key="3">
    <source>
        <dbReference type="Proteomes" id="UP000001449"/>
    </source>
</evidence>
<feature type="compositionally biased region" description="Polar residues" evidence="1">
    <location>
        <begin position="728"/>
        <end position="738"/>
    </location>
</feature>
<dbReference type="RefSeq" id="XP_002294140.1">
    <property type="nucleotide sequence ID" value="XM_002294104.1"/>
</dbReference>